<name>A0A2A6B8M2_PRIPA</name>
<organism evidence="4 5">
    <name type="scientific">Pristionchus pacificus</name>
    <name type="common">Parasitic nematode worm</name>
    <dbReference type="NCBI Taxonomy" id="54126"/>
    <lineage>
        <taxon>Eukaryota</taxon>
        <taxon>Metazoa</taxon>
        <taxon>Ecdysozoa</taxon>
        <taxon>Nematoda</taxon>
        <taxon>Chromadorea</taxon>
        <taxon>Rhabditida</taxon>
        <taxon>Rhabditina</taxon>
        <taxon>Diplogasteromorpha</taxon>
        <taxon>Diplogasteroidea</taxon>
        <taxon>Neodiplogasteridae</taxon>
        <taxon>Pristionchus</taxon>
    </lineage>
</organism>
<reference evidence="5" key="1">
    <citation type="journal article" date="2008" name="Nat. Genet.">
        <title>The Pristionchus pacificus genome provides a unique perspective on nematode lifestyle and parasitism.</title>
        <authorList>
            <person name="Dieterich C."/>
            <person name="Clifton S.W."/>
            <person name="Schuster L.N."/>
            <person name="Chinwalla A."/>
            <person name="Delehaunty K."/>
            <person name="Dinkelacker I."/>
            <person name="Fulton L."/>
            <person name="Fulton R."/>
            <person name="Godfrey J."/>
            <person name="Minx P."/>
            <person name="Mitreva M."/>
            <person name="Roeseler W."/>
            <person name="Tian H."/>
            <person name="Witte H."/>
            <person name="Yang S.P."/>
            <person name="Wilson R.K."/>
            <person name="Sommer R.J."/>
        </authorList>
    </citation>
    <scope>NUCLEOTIDE SEQUENCE [LARGE SCALE GENOMIC DNA]</scope>
    <source>
        <strain evidence="5">PS312</strain>
    </source>
</reference>
<feature type="compositionally biased region" description="Pro residues" evidence="1">
    <location>
        <begin position="181"/>
        <end position="194"/>
    </location>
</feature>
<gene>
    <name evidence="4" type="primary">WBGene00094086</name>
</gene>
<feature type="compositionally biased region" description="Low complexity" evidence="1">
    <location>
        <begin position="221"/>
        <end position="237"/>
    </location>
</feature>
<feature type="signal peptide" evidence="3">
    <location>
        <begin position="1"/>
        <end position="19"/>
    </location>
</feature>
<dbReference type="EnsemblMetazoa" id="PPA04532.1">
    <property type="protein sequence ID" value="PPA04532.1"/>
    <property type="gene ID" value="WBGene00094086"/>
</dbReference>
<keyword evidence="5" id="KW-1185">Reference proteome</keyword>
<accession>A0A8R1Y787</accession>
<feature type="chain" id="PRO_5043668904" evidence="3">
    <location>
        <begin position="20"/>
        <end position="397"/>
    </location>
</feature>
<feature type="compositionally biased region" description="Basic and acidic residues" evidence="1">
    <location>
        <begin position="240"/>
        <end position="260"/>
    </location>
</feature>
<evidence type="ECO:0000313" key="4">
    <source>
        <dbReference type="EnsemblMetazoa" id="PPA04532.1"/>
    </source>
</evidence>
<feature type="region of interest" description="Disordered" evidence="1">
    <location>
        <begin position="180"/>
        <end position="202"/>
    </location>
</feature>
<accession>A0A2A6B8M2</accession>
<evidence type="ECO:0000256" key="3">
    <source>
        <dbReference type="SAM" id="SignalP"/>
    </source>
</evidence>
<evidence type="ECO:0000313" key="5">
    <source>
        <dbReference type="Proteomes" id="UP000005239"/>
    </source>
</evidence>
<evidence type="ECO:0000256" key="1">
    <source>
        <dbReference type="SAM" id="MobiDB-lite"/>
    </source>
</evidence>
<feature type="transmembrane region" description="Helical" evidence="2">
    <location>
        <begin position="270"/>
        <end position="291"/>
    </location>
</feature>
<dbReference type="Proteomes" id="UP000005239">
    <property type="component" value="Unassembled WGS sequence"/>
</dbReference>
<keyword evidence="3" id="KW-0732">Signal</keyword>
<dbReference type="AlphaFoldDB" id="A0A2A6B8M2"/>
<reference evidence="4" key="2">
    <citation type="submission" date="2022-06" db="UniProtKB">
        <authorList>
            <consortium name="EnsemblMetazoa"/>
        </authorList>
    </citation>
    <scope>IDENTIFICATION</scope>
    <source>
        <strain evidence="4">PS312</strain>
    </source>
</reference>
<keyword evidence="2" id="KW-0812">Transmembrane</keyword>
<feature type="compositionally biased region" description="Basic and acidic residues" evidence="1">
    <location>
        <begin position="328"/>
        <end position="339"/>
    </location>
</feature>
<keyword evidence="2" id="KW-1133">Transmembrane helix</keyword>
<sequence length="397" mass="42859">MSAAALLCVLLLLVGGSSAAPPPSDDDVYPVPKPSDLPDDVTECTASRQPGKQVLCYEAPSCGGNQNLFNDDGSLLLASVDVTTPGCKTIVKTEHVPVGQMSAHRVQMSLAIGHRKVHSPETVFADASKSPSTVHCKEYTKDGATKYCEQLGERKRIMHGDRLFLVHYLRLRTRNAVVVPPSIPTPQTPPPPAPTDRLPTTTTRVPTTKKIMTTTTTTKKITTTTTTTKRTTTTAPPAVHPEDDHHDHDHDHDADHHESGGVKPSVTAKVITIVVPLIIVALFVAGVWIYCKQKNATGPRPPYNAPSTNVSTGSVPRVSPSARFSPSVRKDPVEEKEKSPSVVEKVVSVISSKSIPKKSAERENLDCGSKSIPNTPAERENLDLKSRELAWPELQNA</sequence>
<feature type="compositionally biased region" description="Basic and acidic residues" evidence="1">
    <location>
        <begin position="377"/>
        <end position="390"/>
    </location>
</feature>
<feature type="compositionally biased region" description="Polar residues" evidence="1">
    <location>
        <begin position="305"/>
        <end position="314"/>
    </location>
</feature>
<feature type="region of interest" description="Disordered" evidence="1">
    <location>
        <begin position="295"/>
        <end position="397"/>
    </location>
</feature>
<feature type="region of interest" description="Disordered" evidence="1">
    <location>
        <begin position="221"/>
        <end position="262"/>
    </location>
</feature>
<keyword evidence="2" id="KW-0472">Membrane</keyword>
<proteinExistence type="predicted"/>
<protein>
    <submittedName>
        <fullName evidence="4">Uncharacterized protein</fullName>
    </submittedName>
</protein>
<feature type="compositionally biased region" description="Low complexity" evidence="1">
    <location>
        <begin position="340"/>
        <end position="354"/>
    </location>
</feature>
<evidence type="ECO:0000256" key="2">
    <source>
        <dbReference type="SAM" id="Phobius"/>
    </source>
</evidence>